<name>A0A2M7TU68_9BACT</name>
<keyword evidence="4" id="KW-0732">Signal</keyword>
<organism evidence="6 7">
    <name type="scientific">Candidatus Shapirobacteria bacterium CG_4_10_14_0_2_um_filter_40_12</name>
    <dbReference type="NCBI Taxonomy" id="1974871"/>
    <lineage>
        <taxon>Bacteria</taxon>
        <taxon>Candidatus Shapironibacteriota</taxon>
    </lineage>
</organism>
<dbReference type="SMART" id="SM00318">
    <property type="entry name" value="SNc"/>
    <property type="match status" value="1"/>
</dbReference>
<evidence type="ECO:0000256" key="3">
    <source>
        <dbReference type="ARBA" id="ARBA00022801"/>
    </source>
</evidence>
<keyword evidence="3" id="KW-0378">Hydrolase</keyword>
<keyword evidence="2" id="KW-0255">Endonuclease</keyword>
<dbReference type="PROSITE" id="PS50830">
    <property type="entry name" value="TNASE_3"/>
    <property type="match status" value="1"/>
</dbReference>
<reference evidence="7" key="1">
    <citation type="submission" date="2017-09" db="EMBL/GenBank/DDBJ databases">
        <title>Depth-based differentiation of microbial function through sediment-hosted aquifers and enrichment of novel symbionts in the deep terrestrial subsurface.</title>
        <authorList>
            <person name="Probst A.J."/>
            <person name="Ladd B."/>
            <person name="Jarett J.K."/>
            <person name="Geller-Mcgrath D.E."/>
            <person name="Sieber C.M.K."/>
            <person name="Emerson J.B."/>
            <person name="Anantharaman K."/>
            <person name="Thomas B.C."/>
            <person name="Malmstrom R."/>
            <person name="Stieglmeier M."/>
            <person name="Klingl A."/>
            <person name="Woyke T."/>
            <person name="Ryan C.M."/>
            <person name="Banfield J.F."/>
        </authorList>
    </citation>
    <scope>NUCLEOTIDE SEQUENCE [LARGE SCALE GENOMIC DNA]</scope>
</reference>
<proteinExistence type="predicted"/>
<evidence type="ECO:0000313" key="6">
    <source>
        <dbReference type="EMBL" id="PIZ61377.1"/>
    </source>
</evidence>
<evidence type="ECO:0000256" key="1">
    <source>
        <dbReference type="ARBA" id="ARBA00022722"/>
    </source>
</evidence>
<dbReference type="Pfam" id="PF00565">
    <property type="entry name" value="SNase"/>
    <property type="match status" value="1"/>
</dbReference>
<gene>
    <name evidence="6" type="ORF">COY20_00380</name>
</gene>
<evidence type="ECO:0000259" key="5">
    <source>
        <dbReference type="PROSITE" id="PS50830"/>
    </source>
</evidence>
<evidence type="ECO:0000256" key="2">
    <source>
        <dbReference type="ARBA" id="ARBA00022759"/>
    </source>
</evidence>
<sequence length="224" mass="24790">MKQLKNLMANNKRLVALSTLVILLTGALVAQDKLPHTPIDTRLKVIDVIDGDTFITANGARIRLYAANSPELTNCYGPESKKYLSSLILNKKVTLLEPRGDAYGRVMALVYVGDKLVNLDLIKNGYTRYVGQVSSQSKLLQEANTYARQNKLGIYSSQCLQVTNPKNPKCNIKGNINDAKKTYFLPACWDYNNVALELDQGDQWFCTEAEAISAGFSPSAHCPK</sequence>
<dbReference type="GO" id="GO:0004519">
    <property type="term" value="F:endonuclease activity"/>
    <property type="evidence" value="ECO:0007669"/>
    <property type="project" value="UniProtKB-KW"/>
</dbReference>
<accession>A0A2M7TU68</accession>
<evidence type="ECO:0000256" key="4">
    <source>
        <dbReference type="SAM" id="SignalP"/>
    </source>
</evidence>
<dbReference type="SUPFAM" id="SSF50199">
    <property type="entry name" value="Staphylococcal nuclease"/>
    <property type="match status" value="1"/>
</dbReference>
<dbReference type="GO" id="GO:0016787">
    <property type="term" value="F:hydrolase activity"/>
    <property type="evidence" value="ECO:0007669"/>
    <property type="project" value="UniProtKB-KW"/>
</dbReference>
<comment type="caution">
    <text evidence="6">The sequence shown here is derived from an EMBL/GenBank/DDBJ whole genome shotgun (WGS) entry which is preliminary data.</text>
</comment>
<dbReference type="PANTHER" id="PTHR12302:SF3">
    <property type="entry name" value="SERINE_THREONINE-PROTEIN KINASE 31"/>
    <property type="match status" value="1"/>
</dbReference>
<feature type="domain" description="TNase-like" evidence="5">
    <location>
        <begin position="39"/>
        <end position="157"/>
    </location>
</feature>
<protein>
    <recommendedName>
        <fullName evidence="5">TNase-like domain-containing protein</fullName>
    </recommendedName>
</protein>
<feature type="chain" id="PRO_5014701987" description="TNase-like domain-containing protein" evidence="4">
    <location>
        <begin position="31"/>
        <end position="224"/>
    </location>
</feature>
<dbReference type="Gene3D" id="2.40.50.90">
    <property type="match status" value="1"/>
</dbReference>
<dbReference type="PANTHER" id="PTHR12302">
    <property type="entry name" value="EBNA2 BINDING PROTEIN P100"/>
    <property type="match status" value="1"/>
</dbReference>
<feature type="signal peptide" evidence="4">
    <location>
        <begin position="1"/>
        <end position="30"/>
    </location>
</feature>
<dbReference type="EMBL" id="PFNX01000008">
    <property type="protein sequence ID" value="PIZ61377.1"/>
    <property type="molecule type" value="Genomic_DNA"/>
</dbReference>
<dbReference type="InterPro" id="IPR016071">
    <property type="entry name" value="Staphylococal_nuclease_OB-fold"/>
</dbReference>
<dbReference type="AlphaFoldDB" id="A0A2M7TU68"/>
<evidence type="ECO:0000313" key="7">
    <source>
        <dbReference type="Proteomes" id="UP000229336"/>
    </source>
</evidence>
<dbReference type="InterPro" id="IPR035437">
    <property type="entry name" value="SNase_OB-fold_sf"/>
</dbReference>
<dbReference type="Proteomes" id="UP000229336">
    <property type="component" value="Unassembled WGS sequence"/>
</dbReference>
<keyword evidence="1" id="KW-0540">Nuclease</keyword>